<keyword evidence="1" id="KW-0812">Transmembrane</keyword>
<evidence type="ECO:0000256" key="1">
    <source>
        <dbReference type="SAM" id="Phobius"/>
    </source>
</evidence>
<protein>
    <submittedName>
        <fullName evidence="2">DUF948 domain-containing protein</fullName>
    </submittedName>
</protein>
<dbReference type="Proteomes" id="UP001501166">
    <property type="component" value="Unassembled WGS sequence"/>
</dbReference>
<keyword evidence="1" id="KW-1133">Transmembrane helix</keyword>
<dbReference type="EMBL" id="BAAACW010000017">
    <property type="protein sequence ID" value="GAA0352713.1"/>
    <property type="molecule type" value="Genomic_DNA"/>
</dbReference>
<gene>
    <name evidence="2" type="ORF">GCM10008932_02140</name>
</gene>
<organism evidence="2 3">
    <name type="scientific">Alkalibacterium iburiense</name>
    <dbReference type="NCBI Taxonomy" id="290589"/>
    <lineage>
        <taxon>Bacteria</taxon>
        <taxon>Bacillati</taxon>
        <taxon>Bacillota</taxon>
        <taxon>Bacilli</taxon>
        <taxon>Lactobacillales</taxon>
        <taxon>Carnobacteriaceae</taxon>
        <taxon>Alkalibacterium</taxon>
    </lineage>
</organism>
<sequence length="132" mass="13715">MSGGEIAALIAAIAFAVLVLGLCYVLFKVANVVKELNTTIEEANKSLSTITKDADHLLIEVEGLLNKSNTTLDDVNGKLGLTDPLFRAIGDLGESVSSLNASTRNLTTHLSSASKKGASLGIAKKVSSSVKD</sequence>
<dbReference type="PANTHER" id="PTHR40070:SF1">
    <property type="entry name" value="UPF0478 PROTEIN YTXG"/>
    <property type="match status" value="1"/>
</dbReference>
<keyword evidence="3" id="KW-1185">Reference proteome</keyword>
<dbReference type="RefSeq" id="WP_343753121.1">
    <property type="nucleotide sequence ID" value="NZ_BAAACW010000017.1"/>
</dbReference>
<keyword evidence="1" id="KW-0472">Membrane</keyword>
<dbReference type="Pfam" id="PF06103">
    <property type="entry name" value="DUF948"/>
    <property type="match status" value="1"/>
</dbReference>
<reference evidence="2 3" key="1">
    <citation type="journal article" date="2019" name="Int. J. Syst. Evol. Microbiol.">
        <title>The Global Catalogue of Microorganisms (GCM) 10K type strain sequencing project: providing services to taxonomists for standard genome sequencing and annotation.</title>
        <authorList>
            <consortium name="The Broad Institute Genomics Platform"/>
            <consortium name="The Broad Institute Genome Sequencing Center for Infectious Disease"/>
            <person name="Wu L."/>
            <person name="Ma J."/>
        </authorList>
    </citation>
    <scope>NUCLEOTIDE SEQUENCE [LARGE SCALE GENOMIC DNA]</scope>
    <source>
        <strain evidence="2 3">JCM 12662</strain>
    </source>
</reference>
<proteinExistence type="predicted"/>
<comment type="caution">
    <text evidence="2">The sequence shown here is derived from an EMBL/GenBank/DDBJ whole genome shotgun (WGS) entry which is preliminary data.</text>
</comment>
<evidence type="ECO:0000313" key="2">
    <source>
        <dbReference type="EMBL" id="GAA0352713.1"/>
    </source>
</evidence>
<accession>A0ABN0X1F3</accession>
<feature type="transmembrane region" description="Helical" evidence="1">
    <location>
        <begin position="6"/>
        <end position="27"/>
    </location>
</feature>
<name>A0ABN0X1F3_9LACT</name>
<evidence type="ECO:0000313" key="3">
    <source>
        <dbReference type="Proteomes" id="UP001501166"/>
    </source>
</evidence>
<dbReference type="PANTHER" id="PTHR40070">
    <property type="entry name" value="UPF0478 PROTEIN YTXG"/>
    <property type="match status" value="1"/>
</dbReference>
<dbReference type="InterPro" id="IPR009293">
    <property type="entry name" value="UPF0478"/>
</dbReference>